<dbReference type="AlphaFoldDB" id="A0A401T3L5"/>
<feature type="chain" id="PRO_5019157092" description="FAM69 protein-kinase domain-containing protein" evidence="5">
    <location>
        <begin position="27"/>
        <end position="431"/>
    </location>
</feature>
<keyword evidence="3" id="KW-0964">Secreted</keyword>
<sequence>MCVQSLVNLWSCAILILISLEPLSLRLKTRAKASANVTKLKPVYNFGRNFLGLDKCNACIGTSLCRKFFKEEIRFENWLSAGLKLPPSHKTTYFANYTADTENWKPVIISRLQSKFQDELSDWKICTSASKKATCSIENVLRNTQRFQKWLAADRLTADLVQNLPSPLLRCPSQRLLDRIVRRYAEVRDSGSVLMRQFTDRDKLRLLYTLSVNTHPIVLQLFPGIEGWPFLRYFGSCGRVIVTPWTNPIREFYNSSLEVIVDIAYQLLQITHSMKNNDLNYFFYYTSVHDNMFGTFEDGRLYITDTSTIGIIDKQEDKGFVHEINWKRDVFSCLASNCEMELTPCGKISEAQNFIKVCKDLLPNLLTDKFRSSPALQKQINTFLKLCSDELLSTNVTLQAADQLMELLKSHQSCDPHFEYRYPECKYIKGY</sequence>
<dbReference type="InterPro" id="IPR020519">
    <property type="entry name" value="DIPK2A/B"/>
</dbReference>
<comment type="subcellular location">
    <subcellularLocation>
        <location evidence="1">Secreted</location>
    </subcellularLocation>
</comment>
<evidence type="ECO:0000256" key="1">
    <source>
        <dbReference type="ARBA" id="ARBA00004613"/>
    </source>
</evidence>
<feature type="signal peptide" evidence="5">
    <location>
        <begin position="1"/>
        <end position="26"/>
    </location>
</feature>
<dbReference type="PANTHER" id="PTHR32073:SF8">
    <property type="entry name" value="DIVERGENT PROTEIN KINASE DOMAIN 2B"/>
    <property type="match status" value="1"/>
</dbReference>
<feature type="domain" description="FAM69 protein-kinase" evidence="6">
    <location>
        <begin position="207"/>
        <end position="388"/>
    </location>
</feature>
<dbReference type="Pfam" id="PF12260">
    <property type="entry name" value="PIP49_C"/>
    <property type="match status" value="1"/>
</dbReference>
<dbReference type="STRING" id="137246.A0A401T3L5"/>
<dbReference type="Proteomes" id="UP000287033">
    <property type="component" value="Unassembled WGS sequence"/>
</dbReference>
<name>A0A401T3L5_CHIPU</name>
<dbReference type="OrthoDB" id="10035316at2759"/>
<organism evidence="7 8">
    <name type="scientific">Chiloscyllium punctatum</name>
    <name type="common">Brownbanded bambooshark</name>
    <name type="synonym">Hemiscyllium punctatum</name>
    <dbReference type="NCBI Taxonomy" id="137246"/>
    <lineage>
        <taxon>Eukaryota</taxon>
        <taxon>Metazoa</taxon>
        <taxon>Chordata</taxon>
        <taxon>Craniata</taxon>
        <taxon>Vertebrata</taxon>
        <taxon>Chondrichthyes</taxon>
        <taxon>Elasmobranchii</taxon>
        <taxon>Galeomorphii</taxon>
        <taxon>Galeoidea</taxon>
        <taxon>Orectolobiformes</taxon>
        <taxon>Hemiscylliidae</taxon>
        <taxon>Chiloscyllium</taxon>
    </lineage>
</organism>
<proteinExistence type="inferred from homology"/>
<evidence type="ECO:0000313" key="7">
    <source>
        <dbReference type="EMBL" id="GCC37204.1"/>
    </source>
</evidence>
<keyword evidence="4 5" id="KW-0732">Signal</keyword>
<accession>A0A401T3L5</accession>
<protein>
    <recommendedName>
        <fullName evidence="6">FAM69 protein-kinase domain-containing protein</fullName>
    </recommendedName>
</protein>
<dbReference type="InterPro" id="IPR022049">
    <property type="entry name" value="FAM69_kinase_dom"/>
</dbReference>
<evidence type="ECO:0000256" key="5">
    <source>
        <dbReference type="SAM" id="SignalP"/>
    </source>
</evidence>
<comment type="caution">
    <text evidence="7">The sequence shown here is derived from an EMBL/GenBank/DDBJ whole genome shotgun (WGS) entry which is preliminary data.</text>
</comment>
<dbReference type="GO" id="GO:0005576">
    <property type="term" value="C:extracellular region"/>
    <property type="evidence" value="ECO:0007669"/>
    <property type="project" value="UniProtKB-SubCell"/>
</dbReference>
<dbReference type="OMA" id="TQRFQKW"/>
<dbReference type="EMBL" id="BEZZ01000959">
    <property type="protein sequence ID" value="GCC37204.1"/>
    <property type="molecule type" value="Genomic_DNA"/>
</dbReference>
<evidence type="ECO:0000313" key="8">
    <source>
        <dbReference type="Proteomes" id="UP000287033"/>
    </source>
</evidence>
<dbReference type="PANTHER" id="PTHR32073">
    <property type="entry name" value="GH11358P"/>
    <property type="match status" value="1"/>
</dbReference>
<evidence type="ECO:0000256" key="3">
    <source>
        <dbReference type="ARBA" id="ARBA00022525"/>
    </source>
</evidence>
<comment type="similarity">
    <text evidence="2">Belongs to the DIPK family.</text>
</comment>
<evidence type="ECO:0000256" key="4">
    <source>
        <dbReference type="ARBA" id="ARBA00022729"/>
    </source>
</evidence>
<evidence type="ECO:0000256" key="2">
    <source>
        <dbReference type="ARBA" id="ARBA00006338"/>
    </source>
</evidence>
<reference evidence="7 8" key="1">
    <citation type="journal article" date="2018" name="Nat. Ecol. Evol.">
        <title>Shark genomes provide insights into elasmobranch evolution and the origin of vertebrates.</title>
        <authorList>
            <person name="Hara Y"/>
            <person name="Yamaguchi K"/>
            <person name="Onimaru K"/>
            <person name="Kadota M"/>
            <person name="Koyanagi M"/>
            <person name="Keeley SD"/>
            <person name="Tatsumi K"/>
            <person name="Tanaka K"/>
            <person name="Motone F"/>
            <person name="Kageyama Y"/>
            <person name="Nozu R"/>
            <person name="Adachi N"/>
            <person name="Nishimura O"/>
            <person name="Nakagawa R"/>
            <person name="Tanegashima C"/>
            <person name="Kiyatake I"/>
            <person name="Matsumoto R"/>
            <person name="Murakumo K"/>
            <person name="Nishida K"/>
            <person name="Terakita A"/>
            <person name="Kuratani S"/>
            <person name="Sato K"/>
            <person name="Hyodo S Kuraku.S."/>
        </authorList>
    </citation>
    <scope>NUCLEOTIDE SEQUENCE [LARGE SCALE GENOMIC DNA]</scope>
</reference>
<keyword evidence="8" id="KW-1185">Reference proteome</keyword>
<evidence type="ECO:0000259" key="6">
    <source>
        <dbReference type="Pfam" id="PF12260"/>
    </source>
</evidence>
<gene>
    <name evidence="7" type="ORF">chiPu_0015705</name>
</gene>